<keyword evidence="2" id="KW-1003">Cell membrane</keyword>
<proteinExistence type="inferred from homology"/>
<dbReference type="GO" id="GO:0015744">
    <property type="term" value="P:succinate transport"/>
    <property type="evidence" value="ECO:0007669"/>
    <property type="project" value="TreeGrafter"/>
</dbReference>
<comment type="subcellular location">
    <subcellularLocation>
        <location evidence="1">Cell membrane</location>
        <topology evidence="1">Multi-pass membrane protein</topology>
    </subcellularLocation>
</comment>
<feature type="transmembrane region" description="Helical" evidence="7">
    <location>
        <begin position="310"/>
        <end position="327"/>
    </location>
</feature>
<dbReference type="Pfam" id="PF06738">
    <property type="entry name" value="ThrE"/>
    <property type="match status" value="1"/>
</dbReference>
<dbReference type="Pfam" id="PF12821">
    <property type="entry name" value="ThrE_2"/>
    <property type="match status" value="1"/>
</dbReference>
<evidence type="ECO:0000256" key="4">
    <source>
        <dbReference type="ARBA" id="ARBA00022989"/>
    </source>
</evidence>
<evidence type="ECO:0000256" key="5">
    <source>
        <dbReference type="ARBA" id="ARBA00023136"/>
    </source>
</evidence>
<dbReference type="PANTHER" id="PTHR34390:SF2">
    <property type="entry name" value="SUCCINATE TRANSPORTER SUBUNIT YJJP-RELATED"/>
    <property type="match status" value="1"/>
</dbReference>
<reference evidence="10 11" key="1">
    <citation type="journal article" date="2014" name="PLoS Genet.">
        <title>Hidden diversity in honey bee gut symbionts detected by single-cell genomics.</title>
        <authorList>
            <person name="Engel P."/>
            <person name="Stepanauskas R."/>
            <person name="Moran N."/>
        </authorList>
    </citation>
    <scope>NUCLEOTIDE SEQUENCE [LARGE SCALE GENOMIC DNA]</scope>
    <source>
        <strain evidence="10 11">SCGC AB-598-J21</strain>
    </source>
</reference>
<evidence type="ECO:0000313" key="10">
    <source>
        <dbReference type="EMBL" id="KEQ00688.1"/>
    </source>
</evidence>
<sequence>MSLPLSSDELQLNIKSDLVLRVGKICLAAGTGSYRIKQSMRHVAYMLGVENQAHITLTEINSTCRNGKQFKTEVTTIQGVGINTNNIQLLETLLIETQARYQQMSESELIRFLDKSLSEIENQPALYSLRQSALFAAVACSSFTFLIGGGLIEMLGVFFASGFGQALRKTLLHKHLNQFVVTMLAAAIASSVYFLIIGGSHLLLKVNIQHTAGYIASMLFLIPGFPLITGVLDLAKLDFSSGIQRVGYAITVIFCATFAAWVVAAGIHMAPEAMLSPNLYPVWTAFFRLIASFFGVLGFSLLFNSPVKTALMTAFIGMYANTLRLEMIDLTNIPIQAASLIAAFIVGISAFYFSHHSKCPRIALSVPAVCIMVPGIYMFRAMYFLQQNDIINAINWGAQAMLIVLALPLGLVLARVCTDKEWAFNQLPTTEHK</sequence>
<keyword evidence="5 7" id="KW-0472">Membrane</keyword>
<feature type="transmembrane region" description="Helical" evidence="7">
    <location>
        <begin position="179"/>
        <end position="202"/>
    </location>
</feature>
<feature type="transmembrane region" description="Helical" evidence="7">
    <location>
        <begin position="246"/>
        <end position="270"/>
    </location>
</feature>
<dbReference type="GO" id="GO:0005886">
    <property type="term" value="C:plasma membrane"/>
    <property type="evidence" value="ECO:0007669"/>
    <property type="project" value="UniProtKB-SubCell"/>
</dbReference>
<dbReference type="PANTHER" id="PTHR34390">
    <property type="entry name" value="UPF0442 PROTEIN YJJB-RELATED"/>
    <property type="match status" value="1"/>
</dbReference>
<gene>
    <name evidence="10" type="ORF">SASC598J21_015920</name>
</gene>
<evidence type="ECO:0000313" key="11">
    <source>
        <dbReference type="Proteomes" id="UP000027644"/>
    </source>
</evidence>
<comment type="caution">
    <text evidence="10">The sequence shown here is derived from an EMBL/GenBank/DDBJ whole genome shotgun (WGS) entry which is preliminary data.</text>
</comment>
<protein>
    <recommendedName>
        <fullName evidence="12">Threonine/serine exporter family protein</fullName>
    </recommendedName>
</protein>
<dbReference type="EMBL" id="AVQL01000447">
    <property type="protein sequence ID" value="KEQ00688.1"/>
    <property type="molecule type" value="Genomic_DNA"/>
</dbReference>
<evidence type="ECO:0008006" key="12">
    <source>
        <dbReference type="Google" id="ProtNLM"/>
    </source>
</evidence>
<comment type="similarity">
    <text evidence="6">Belongs to the ThrE exporter (TC 2.A.79) family.</text>
</comment>
<feature type="transmembrane region" description="Helical" evidence="7">
    <location>
        <begin position="333"/>
        <end position="353"/>
    </location>
</feature>
<feature type="transmembrane region" description="Helical" evidence="7">
    <location>
        <begin position="362"/>
        <end position="384"/>
    </location>
</feature>
<evidence type="ECO:0000259" key="8">
    <source>
        <dbReference type="Pfam" id="PF06738"/>
    </source>
</evidence>
<dbReference type="InterPro" id="IPR050539">
    <property type="entry name" value="ThrE_Dicarb/AminoAcid_Exp"/>
</dbReference>
<name>A0A074V5G9_9NEIS</name>
<organism evidence="10 11">
    <name type="scientific">Snodgrassella alvi SCGC AB-598-J21</name>
    <dbReference type="NCBI Taxonomy" id="1385367"/>
    <lineage>
        <taxon>Bacteria</taxon>
        <taxon>Pseudomonadati</taxon>
        <taxon>Pseudomonadota</taxon>
        <taxon>Betaproteobacteria</taxon>
        <taxon>Neisseriales</taxon>
        <taxon>Neisseriaceae</taxon>
        <taxon>Snodgrassella</taxon>
    </lineage>
</organism>
<keyword evidence="3 7" id="KW-0812">Transmembrane</keyword>
<evidence type="ECO:0000259" key="9">
    <source>
        <dbReference type="Pfam" id="PF12821"/>
    </source>
</evidence>
<evidence type="ECO:0000256" key="6">
    <source>
        <dbReference type="ARBA" id="ARBA00034125"/>
    </source>
</evidence>
<feature type="transmembrane region" description="Helical" evidence="7">
    <location>
        <begin position="214"/>
        <end position="234"/>
    </location>
</feature>
<feature type="transmembrane region" description="Helical" evidence="7">
    <location>
        <begin position="396"/>
        <end position="417"/>
    </location>
</feature>
<feature type="transmembrane region" description="Helical" evidence="7">
    <location>
        <begin position="282"/>
        <end position="303"/>
    </location>
</feature>
<feature type="transmembrane region" description="Helical" evidence="7">
    <location>
        <begin position="133"/>
        <end position="159"/>
    </location>
</feature>
<evidence type="ECO:0000256" key="7">
    <source>
        <dbReference type="SAM" id="Phobius"/>
    </source>
</evidence>
<dbReference type="InterPro" id="IPR010619">
    <property type="entry name" value="ThrE-like_N"/>
</dbReference>
<feature type="domain" description="Threonine/serine exporter-like N-terminal" evidence="8">
    <location>
        <begin position="17"/>
        <end position="264"/>
    </location>
</feature>
<evidence type="ECO:0000256" key="3">
    <source>
        <dbReference type="ARBA" id="ARBA00022692"/>
    </source>
</evidence>
<dbReference type="InterPro" id="IPR024528">
    <property type="entry name" value="ThrE_2"/>
</dbReference>
<evidence type="ECO:0000256" key="1">
    <source>
        <dbReference type="ARBA" id="ARBA00004651"/>
    </source>
</evidence>
<dbReference type="GO" id="GO:0022857">
    <property type="term" value="F:transmembrane transporter activity"/>
    <property type="evidence" value="ECO:0007669"/>
    <property type="project" value="InterPro"/>
</dbReference>
<dbReference type="Proteomes" id="UP000027644">
    <property type="component" value="Unassembled WGS sequence"/>
</dbReference>
<keyword evidence="4 7" id="KW-1133">Transmembrane helix</keyword>
<dbReference type="AlphaFoldDB" id="A0A074V5G9"/>
<feature type="domain" description="Threonine/Serine exporter ThrE" evidence="9">
    <location>
        <begin position="289"/>
        <end position="415"/>
    </location>
</feature>
<evidence type="ECO:0000256" key="2">
    <source>
        <dbReference type="ARBA" id="ARBA00022475"/>
    </source>
</evidence>
<accession>A0A074V5G9</accession>